<feature type="region of interest" description="Disordered" evidence="1">
    <location>
        <begin position="94"/>
        <end position="173"/>
    </location>
</feature>
<evidence type="ECO:0000313" key="2">
    <source>
        <dbReference type="EMBL" id="MCQ9122406.1"/>
    </source>
</evidence>
<dbReference type="InterPro" id="IPR013783">
    <property type="entry name" value="Ig-like_fold"/>
</dbReference>
<evidence type="ECO:0000256" key="1">
    <source>
        <dbReference type="SAM" id="MobiDB-lite"/>
    </source>
</evidence>
<feature type="non-terminal residue" evidence="2">
    <location>
        <position position="204"/>
    </location>
</feature>
<keyword evidence="3" id="KW-1185">Reference proteome</keyword>
<gene>
    <name evidence="2" type="ORF">MUU45_001363</name>
</gene>
<accession>A0AAW5LJP1</accession>
<organism evidence="2 3">
    <name type="scientific">Rodentibacter pneumotropicus</name>
    <dbReference type="NCBI Taxonomy" id="758"/>
    <lineage>
        <taxon>Bacteria</taxon>
        <taxon>Pseudomonadati</taxon>
        <taxon>Pseudomonadota</taxon>
        <taxon>Gammaproteobacteria</taxon>
        <taxon>Pasteurellales</taxon>
        <taxon>Pasteurellaceae</taxon>
        <taxon>Rodentibacter</taxon>
    </lineage>
</organism>
<evidence type="ECO:0000313" key="3">
    <source>
        <dbReference type="Proteomes" id="UP001206350"/>
    </source>
</evidence>
<dbReference type="Gene3D" id="2.60.40.10">
    <property type="entry name" value="Immunoglobulins"/>
    <property type="match status" value="1"/>
</dbReference>
<dbReference type="EMBL" id="JALJCU010000033">
    <property type="protein sequence ID" value="MCQ9122406.1"/>
    <property type="molecule type" value="Genomic_DNA"/>
</dbReference>
<feature type="region of interest" description="Disordered" evidence="1">
    <location>
        <begin position="1"/>
        <end position="21"/>
    </location>
</feature>
<feature type="compositionally biased region" description="Basic and acidic residues" evidence="1">
    <location>
        <begin position="131"/>
        <end position="168"/>
    </location>
</feature>
<reference evidence="2 3" key="1">
    <citation type="journal article" date="2022" name="Microbiol. Spectr.">
        <title>Microbiota of the Pregnant Mouse: Characterization of the Bacterial Communities in the Oral Cavity, Lung, Intestine, and Vagina through Culture and DNA Sequencing.</title>
        <authorList>
            <person name="Greenberg J.M."/>
            <person name="Romero R."/>
            <person name="Winters A.D."/>
            <person name="Galaz J."/>
            <person name="Garcia-Flores V."/>
            <person name="Arenas-Hernandez M."/>
            <person name="Panzer J."/>
            <person name="Shaffer Z."/>
            <person name="Kracht D.J."/>
            <person name="Gomez-Lopez N."/>
            <person name="Theis K.R."/>
        </authorList>
    </citation>
    <scope>NUCLEOTIDE SEQUENCE [LARGE SCALE GENOMIC DNA]</scope>
    <source>
        <strain evidence="2 3">MAC-C1-H1</strain>
    </source>
</reference>
<feature type="non-terminal residue" evidence="2">
    <location>
        <position position="1"/>
    </location>
</feature>
<dbReference type="Proteomes" id="UP001206350">
    <property type="component" value="Unassembled WGS sequence"/>
</dbReference>
<proteinExistence type="predicted"/>
<comment type="caution">
    <text evidence="2">The sequence shown here is derived from an EMBL/GenBank/DDBJ whole genome shotgun (WGS) entry which is preliminary data.</text>
</comment>
<protein>
    <recommendedName>
        <fullName evidence="4">RTX toxin</fullName>
    </recommendedName>
</protein>
<evidence type="ECO:0008006" key="4">
    <source>
        <dbReference type="Google" id="ProtNLM"/>
    </source>
</evidence>
<sequence length="204" mass="21065">TTEKGAPKVTIPEATDGVNAEEAKDGVQVEVSLPKNTKAGDTVQLTVTKPDGTTATVEHVVTPDDEAAGKSTVTIPAADVGTDGEYKVVAKVTTPEGQESKPSAEAPFTVDQTAPATPDVNAETNGSVTVEPKDENPVTIKYTDENGSEKEFTVKKDDSGNWQSDDKPTNVIVDPATGKVTIPATEVQDGSTVTATAKDPAGNT</sequence>
<dbReference type="AlphaFoldDB" id="A0AAW5LJP1"/>
<name>A0AAW5LJP1_9PAST</name>